<feature type="compositionally biased region" description="Basic and acidic residues" evidence="1">
    <location>
        <begin position="139"/>
        <end position="152"/>
    </location>
</feature>
<feature type="region of interest" description="Disordered" evidence="1">
    <location>
        <begin position="1"/>
        <end position="26"/>
    </location>
</feature>
<organism evidence="2 3">
    <name type="scientific">Pseudorhodoferax aquiterrae</name>
    <dbReference type="NCBI Taxonomy" id="747304"/>
    <lineage>
        <taxon>Bacteria</taxon>
        <taxon>Pseudomonadati</taxon>
        <taxon>Pseudomonadota</taxon>
        <taxon>Betaproteobacteria</taxon>
        <taxon>Burkholderiales</taxon>
        <taxon>Comamonadaceae</taxon>
    </lineage>
</organism>
<feature type="region of interest" description="Disordered" evidence="1">
    <location>
        <begin position="44"/>
        <end position="152"/>
    </location>
</feature>
<evidence type="ECO:0000313" key="3">
    <source>
        <dbReference type="Proteomes" id="UP000626210"/>
    </source>
</evidence>
<sequence length="152" mass="16166">MDGESTRTAAQPRVAGGFGGPGARVKGGAGVLRQFWLLSDTAGAAGTAESADCPLPPGSPGGQENTTMAANDRPPGSSKPRVNYLRRRPRPGALVRPADDLALPHERDQSEQDMTDGRVPPEGRQAHGDLQRGVQDTSKSPEMDRTYRHQKD</sequence>
<reference evidence="3" key="1">
    <citation type="journal article" date="2019" name="Int. J. Syst. Evol. Microbiol.">
        <title>The Global Catalogue of Microorganisms (GCM) 10K type strain sequencing project: providing services to taxonomists for standard genome sequencing and annotation.</title>
        <authorList>
            <consortium name="The Broad Institute Genomics Platform"/>
            <consortium name="The Broad Institute Genome Sequencing Center for Infectious Disease"/>
            <person name="Wu L."/>
            <person name="Ma J."/>
        </authorList>
    </citation>
    <scope>NUCLEOTIDE SEQUENCE [LARGE SCALE GENOMIC DNA]</scope>
    <source>
        <strain evidence="3">KCTC 23314</strain>
    </source>
</reference>
<feature type="compositionally biased region" description="Basic and acidic residues" evidence="1">
    <location>
        <begin position="97"/>
        <end position="130"/>
    </location>
</feature>
<gene>
    <name evidence="2" type="ORF">GCM10007320_24860</name>
</gene>
<protein>
    <submittedName>
        <fullName evidence="2">Uncharacterized protein</fullName>
    </submittedName>
</protein>
<evidence type="ECO:0000256" key="1">
    <source>
        <dbReference type="SAM" id="MobiDB-lite"/>
    </source>
</evidence>
<feature type="compositionally biased region" description="Gly residues" evidence="1">
    <location>
        <begin position="16"/>
        <end position="26"/>
    </location>
</feature>
<evidence type="ECO:0000313" key="2">
    <source>
        <dbReference type="EMBL" id="GHC82016.1"/>
    </source>
</evidence>
<dbReference type="EMBL" id="BMYK01000006">
    <property type="protein sequence ID" value="GHC82016.1"/>
    <property type="molecule type" value="Genomic_DNA"/>
</dbReference>
<proteinExistence type="predicted"/>
<name>A0ABQ3G1S1_9BURK</name>
<comment type="caution">
    <text evidence="2">The sequence shown here is derived from an EMBL/GenBank/DDBJ whole genome shotgun (WGS) entry which is preliminary data.</text>
</comment>
<dbReference type="Proteomes" id="UP000626210">
    <property type="component" value="Unassembled WGS sequence"/>
</dbReference>
<keyword evidence="3" id="KW-1185">Reference proteome</keyword>
<accession>A0ABQ3G1S1</accession>